<dbReference type="RefSeq" id="WP_345733043.1">
    <property type="nucleotide sequence ID" value="NZ_BAAAYN010000061.1"/>
</dbReference>
<feature type="transmembrane region" description="Helical" evidence="6">
    <location>
        <begin position="279"/>
        <end position="300"/>
    </location>
</feature>
<reference evidence="9" key="1">
    <citation type="journal article" date="2019" name="Int. J. Syst. Evol. Microbiol.">
        <title>The Global Catalogue of Microorganisms (GCM) 10K type strain sequencing project: providing services to taxonomists for standard genome sequencing and annotation.</title>
        <authorList>
            <consortium name="The Broad Institute Genomics Platform"/>
            <consortium name="The Broad Institute Genome Sequencing Center for Infectious Disease"/>
            <person name="Wu L."/>
            <person name="Ma J."/>
        </authorList>
    </citation>
    <scope>NUCLEOTIDE SEQUENCE [LARGE SCALE GENOMIC DNA]</scope>
    <source>
        <strain evidence="9">JCM 9458</strain>
    </source>
</reference>
<dbReference type="Pfam" id="PF07690">
    <property type="entry name" value="MFS_1"/>
    <property type="match status" value="1"/>
</dbReference>
<proteinExistence type="predicted"/>
<keyword evidence="4 6" id="KW-0472">Membrane</keyword>
<protein>
    <submittedName>
        <fullName evidence="8">MFS transporter</fullName>
    </submittedName>
</protein>
<dbReference type="PANTHER" id="PTHR42718:SF49">
    <property type="entry name" value="EXPORT PROTEIN"/>
    <property type="match status" value="1"/>
</dbReference>
<feature type="transmembrane region" description="Helical" evidence="6">
    <location>
        <begin position="25"/>
        <end position="43"/>
    </location>
</feature>
<evidence type="ECO:0000313" key="8">
    <source>
        <dbReference type="EMBL" id="GAA3396825.1"/>
    </source>
</evidence>
<dbReference type="EMBL" id="BAAAYN010000061">
    <property type="protein sequence ID" value="GAA3396825.1"/>
    <property type="molecule type" value="Genomic_DNA"/>
</dbReference>
<evidence type="ECO:0000259" key="7">
    <source>
        <dbReference type="PROSITE" id="PS50850"/>
    </source>
</evidence>
<feature type="transmembrane region" description="Helical" evidence="6">
    <location>
        <begin position="312"/>
        <end position="332"/>
    </location>
</feature>
<feature type="transmembrane region" description="Helical" evidence="6">
    <location>
        <begin position="92"/>
        <end position="115"/>
    </location>
</feature>
<organism evidence="8 9">
    <name type="scientific">Cryptosporangium minutisporangium</name>
    <dbReference type="NCBI Taxonomy" id="113569"/>
    <lineage>
        <taxon>Bacteria</taxon>
        <taxon>Bacillati</taxon>
        <taxon>Actinomycetota</taxon>
        <taxon>Actinomycetes</taxon>
        <taxon>Cryptosporangiales</taxon>
        <taxon>Cryptosporangiaceae</taxon>
        <taxon>Cryptosporangium</taxon>
    </lineage>
</organism>
<keyword evidence="2 6" id="KW-0812">Transmembrane</keyword>
<feature type="transmembrane region" description="Helical" evidence="6">
    <location>
        <begin position="370"/>
        <end position="390"/>
    </location>
</feature>
<dbReference type="Proteomes" id="UP001501676">
    <property type="component" value="Unassembled WGS sequence"/>
</dbReference>
<feature type="region of interest" description="Disordered" evidence="5">
    <location>
        <begin position="1"/>
        <end position="20"/>
    </location>
</feature>
<feature type="transmembrane region" description="Helical" evidence="6">
    <location>
        <begin position="182"/>
        <end position="201"/>
    </location>
</feature>
<dbReference type="PROSITE" id="PS50850">
    <property type="entry name" value="MFS"/>
    <property type="match status" value="1"/>
</dbReference>
<dbReference type="SUPFAM" id="SSF103473">
    <property type="entry name" value="MFS general substrate transporter"/>
    <property type="match status" value="1"/>
</dbReference>
<evidence type="ECO:0000256" key="3">
    <source>
        <dbReference type="ARBA" id="ARBA00022989"/>
    </source>
</evidence>
<accession>A0ABP6TAY2</accession>
<feature type="transmembrane region" description="Helical" evidence="6">
    <location>
        <begin position="344"/>
        <end position="364"/>
    </location>
</feature>
<evidence type="ECO:0000256" key="1">
    <source>
        <dbReference type="ARBA" id="ARBA00004651"/>
    </source>
</evidence>
<evidence type="ECO:0000256" key="2">
    <source>
        <dbReference type="ARBA" id="ARBA00022692"/>
    </source>
</evidence>
<evidence type="ECO:0000256" key="5">
    <source>
        <dbReference type="SAM" id="MobiDB-lite"/>
    </source>
</evidence>
<evidence type="ECO:0000256" key="6">
    <source>
        <dbReference type="SAM" id="Phobius"/>
    </source>
</evidence>
<evidence type="ECO:0000313" key="9">
    <source>
        <dbReference type="Proteomes" id="UP001501676"/>
    </source>
</evidence>
<feature type="transmembrane region" description="Helical" evidence="6">
    <location>
        <begin position="213"/>
        <end position="232"/>
    </location>
</feature>
<feature type="domain" description="Major facilitator superfamily (MFS) profile" evidence="7">
    <location>
        <begin position="26"/>
        <end position="458"/>
    </location>
</feature>
<dbReference type="Gene3D" id="1.20.1720.10">
    <property type="entry name" value="Multidrug resistance protein D"/>
    <property type="match status" value="1"/>
</dbReference>
<feature type="transmembrane region" description="Helical" evidence="6">
    <location>
        <begin position="435"/>
        <end position="455"/>
    </location>
</feature>
<feature type="transmembrane region" description="Helical" evidence="6">
    <location>
        <begin position="238"/>
        <end position="259"/>
    </location>
</feature>
<feature type="transmembrane region" description="Helical" evidence="6">
    <location>
        <begin position="63"/>
        <end position="80"/>
    </location>
</feature>
<evidence type="ECO:0000256" key="4">
    <source>
        <dbReference type="ARBA" id="ARBA00023136"/>
    </source>
</evidence>
<sequence length="463" mass="46629">MATAMGASVPSPTAEAPPPGRREQLVLGVVSAATLVTLADYTAPAAVLPTLTTALHASATAQVWILNGITFGLAVLLLSAGSVADDYGRRRVFLGGVVGLGLGMAASALASSAWVFVGARVVQGIAGAAILAAGLGLVAHAFPVGPHRIRAAATWGSMIGLGIAAGPLLAIAGDHVGSWRTFYWVAALVALVLAAVARPVLRESRAAQARRLDVAGVVLLAAALAALLVGATNGRTGWLRAPTLLPIVLALALFGLFALRELRAREPMLDLGLFRRLPFLLATLGAASTGVAVIGPMTFLPTTLQRGSGWTATQTAVLAFAWAFTMFLVGLAARRMRSSVHGGVELGLGFLLSAVGCALALPAVGHAWGWLFPGMIVAGLGGGLINATLPRLAVGTVPPERSAMGSGANNTARYVGSALGVAVTASLAPTDAAEALVVGIVLCAIAALALAPLTARARVPVLA</sequence>
<dbReference type="PANTHER" id="PTHR42718">
    <property type="entry name" value="MAJOR FACILITATOR SUPERFAMILY MULTIDRUG TRANSPORTER MFSC"/>
    <property type="match status" value="1"/>
</dbReference>
<comment type="subcellular location">
    <subcellularLocation>
        <location evidence="1">Cell membrane</location>
        <topology evidence="1">Multi-pass membrane protein</topology>
    </subcellularLocation>
</comment>
<dbReference type="Gene3D" id="1.20.1250.20">
    <property type="entry name" value="MFS general substrate transporter like domains"/>
    <property type="match status" value="1"/>
</dbReference>
<dbReference type="InterPro" id="IPR036259">
    <property type="entry name" value="MFS_trans_sf"/>
</dbReference>
<keyword evidence="9" id="KW-1185">Reference proteome</keyword>
<keyword evidence="3 6" id="KW-1133">Transmembrane helix</keyword>
<name>A0ABP6TAY2_9ACTN</name>
<dbReference type="InterPro" id="IPR020846">
    <property type="entry name" value="MFS_dom"/>
</dbReference>
<feature type="transmembrane region" description="Helical" evidence="6">
    <location>
        <begin position="121"/>
        <end position="142"/>
    </location>
</feature>
<gene>
    <name evidence="8" type="ORF">GCM10020369_74820</name>
</gene>
<dbReference type="InterPro" id="IPR011701">
    <property type="entry name" value="MFS"/>
</dbReference>
<feature type="transmembrane region" description="Helical" evidence="6">
    <location>
        <begin position="149"/>
        <end position="170"/>
    </location>
</feature>
<comment type="caution">
    <text evidence="8">The sequence shown here is derived from an EMBL/GenBank/DDBJ whole genome shotgun (WGS) entry which is preliminary data.</text>
</comment>